<evidence type="ECO:0000313" key="1">
    <source>
        <dbReference type="EMBL" id="OSS44915.1"/>
    </source>
</evidence>
<name>A0A1Y2LM83_EPING</name>
<reference evidence="1 2" key="1">
    <citation type="journal article" date="2017" name="Genome Announc.">
        <title>Genome sequence of the saprophytic ascomycete Epicoccum nigrum ICMP 19927 strain isolated from New Zealand.</title>
        <authorList>
            <person name="Fokin M."/>
            <person name="Fleetwood D."/>
            <person name="Weir B.S."/>
            <person name="Villas-Boas S.G."/>
        </authorList>
    </citation>
    <scope>NUCLEOTIDE SEQUENCE [LARGE SCALE GENOMIC DNA]</scope>
    <source>
        <strain evidence="1 2">ICMP 19927</strain>
    </source>
</reference>
<dbReference type="InterPro" id="IPR029063">
    <property type="entry name" value="SAM-dependent_MTases_sf"/>
</dbReference>
<dbReference type="EMBL" id="KZ107855">
    <property type="protein sequence ID" value="OSS44915.1"/>
    <property type="molecule type" value="Genomic_DNA"/>
</dbReference>
<protein>
    <recommendedName>
        <fullName evidence="3">Methyltransferase domain-containing protein</fullName>
    </recommendedName>
</protein>
<sequence>MPKAPTQTSQIFDNAAAAYEASTGGCTRDLARHMLALAPPITPGSTIHDNACGTGVVAQEILTRDILSQSAPTHSYSLTIHCTDKSEKMIHLAQSWYESQVAATNMHTVFPAVKTGFKAAPSENLPFENESLTHSFTNCGILWFDDGPTGAREIFRTLKRGGTAVVSSWKEMNIFDIAREAQRACGQREPLFRPPVDEKWFDAGYLERVLREAGFEDVRVVERAVYFGGRDVGEVCGHLMGLLGQLFQGWVGDEEFSKQLETAVRNSAVTFDRLVAEGTEKLVGIPMVALVAVVSKR</sequence>
<dbReference type="STRING" id="105696.A0A1Y2LM83"/>
<gene>
    <name evidence="1" type="ORF">B5807_09115</name>
</gene>
<dbReference type="SUPFAM" id="SSF53335">
    <property type="entry name" value="S-adenosyl-L-methionine-dependent methyltransferases"/>
    <property type="match status" value="1"/>
</dbReference>
<organism evidence="1 2">
    <name type="scientific">Epicoccum nigrum</name>
    <name type="common">Soil fungus</name>
    <name type="synonym">Epicoccum purpurascens</name>
    <dbReference type="NCBI Taxonomy" id="105696"/>
    <lineage>
        <taxon>Eukaryota</taxon>
        <taxon>Fungi</taxon>
        <taxon>Dikarya</taxon>
        <taxon>Ascomycota</taxon>
        <taxon>Pezizomycotina</taxon>
        <taxon>Dothideomycetes</taxon>
        <taxon>Pleosporomycetidae</taxon>
        <taxon>Pleosporales</taxon>
        <taxon>Pleosporineae</taxon>
        <taxon>Didymellaceae</taxon>
        <taxon>Epicoccum</taxon>
    </lineage>
</organism>
<evidence type="ECO:0008006" key="3">
    <source>
        <dbReference type="Google" id="ProtNLM"/>
    </source>
</evidence>
<evidence type="ECO:0000313" key="2">
    <source>
        <dbReference type="Proteomes" id="UP000193240"/>
    </source>
</evidence>
<dbReference type="Proteomes" id="UP000193240">
    <property type="component" value="Unassembled WGS sequence"/>
</dbReference>
<accession>A0A1Y2LM83</accession>
<dbReference type="Gene3D" id="3.40.50.150">
    <property type="entry name" value="Vaccinia Virus protein VP39"/>
    <property type="match status" value="1"/>
</dbReference>
<dbReference type="AlphaFoldDB" id="A0A1Y2LM83"/>
<keyword evidence="2" id="KW-1185">Reference proteome</keyword>
<dbReference type="OMA" id="HDNACGP"/>
<dbReference type="InParanoid" id="A0A1Y2LM83"/>
<proteinExistence type="predicted"/>
<dbReference type="Pfam" id="PF01209">
    <property type="entry name" value="Ubie_methyltran"/>
    <property type="match status" value="1"/>
</dbReference>